<reference evidence="14" key="3">
    <citation type="submission" date="2025-09" db="UniProtKB">
        <authorList>
            <consortium name="Ensembl"/>
        </authorList>
    </citation>
    <scope>IDENTIFICATION</scope>
</reference>
<dbReference type="Pfam" id="PF26346">
    <property type="entry name" value="Plectin_PPL"/>
    <property type="match status" value="3"/>
</dbReference>
<accession>A0AAY4CFH5</accession>
<dbReference type="RefSeq" id="XP_028842977.1">
    <property type="nucleotide sequence ID" value="XM_028987144.1"/>
</dbReference>
<evidence type="ECO:0000256" key="10">
    <source>
        <dbReference type="PROSITE-ProRule" id="PRU00192"/>
    </source>
</evidence>
<evidence type="ECO:0000256" key="8">
    <source>
        <dbReference type="ARBA" id="ARBA00022949"/>
    </source>
</evidence>
<reference evidence="14 15" key="1">
    <citation type="submission" date="2020-06" db="EMBL/GenBank/DDBJ databases">
        <authorList>
            <consortium name="Wellcome Sanger Institute Data Sharing"/>
        </authorList>
    </citation>
    <scope>NUCLEOTIDE SEQUENCE [LARGE SCALE GENOMIC DNA]</scope>
</reference>
<dbReference type="Gene3D" id="1.20.58.60">
    <property type="match status" value="4"/>
</dbReference>
<dbReference type="GO" id="GO:0005737">
    <property type="term" value="C:cytoplasm"/>
    <property type="evidence" value="ECO:0007669"/>
    <property type="project" value="UniProtKB-SubCell"/>
</dbReference>
<proteinExistence type="inferred from homology"/>
<evidence type="ECO:0000256" key="7">
    <source>
        <dbReference type="ARBA" id="ARBA00022737"/>
    </source>
</evidence>
<dbReference type="Ensembl" id="ENSDCDT00010039469.1">
    <property type="protein sequence ID" value="ENSDCDP00010031857.1"/>
    <property type="gene ID" value="ENSDCDG00010020359.1"/>
</dbReference>
<dbReference type="PROSITE" id="PS50002">
    <property type="entry name" value="SH3"/>
    <property type="match status" value="1"/>
</dbReference>
<dbReference type="GO" id="GO:0042060">
    <property type="term" value="P:wound healing"/>
    <property type="evidence" value="ECO:0007669"/>
    <property type="project" value="TreeGrafter"/>
</dbReference>
<dbReference type="InterPro" id="IPR002017">
    <property type="entry name" value="Spectrin_repeat"/>
</dbReference>
<dbReference type="Pfam" id="PF00435">
    <property type="entry name" value="Spectrin"/>
    <property type="match status" value="1"/>
</dbReference>
<feature type="region of interest" description="Disordered" evidence="12">
    <location>
        <begin position="1515"/>
        <end position="1536"/>
    </location>
</feature>
<dbReference type="InterPro" id="IPR055419">
    <property type="entry name" value="Spectrin_PEPL/EVPL"/>
</dbReference>
<dbReference type="Pfam" id="PF00681">
    <property type="entry name" value="Plectin"/>
    <property type="match status" value="4"/>
</dbReference>
<reference evidence="14" key="2">
    <citation type="submission" date="2025-08" db="UniProtKB">
        <authorList>
            <consortium name="Ensembl"/>
        </authorList>
    </citation>
    <scope>IDENTIFICATION</scope>
</reference>
<dbReference type="Gene3D" id="3.90.1290.10">
    <property type="entry name" value="Plakin repeat"/>
    <property type="match status" value="1"/>
</dbReference>
<keyword evidence="9 11" id="KW-0175">Coiled coil</keyword>
<evidence type="ECO:0000256" key="11">
    <source>
        <dbReference type="SAM" id="Coils"/>
    </source>
</evidence>
<dbReference type="Proteomes" id="UP000694580">
    <property type="component" value="Chromosome 7"/>
</dbReference>
<dbReference type="InterPro" id="IPR041615">
    <property type="entry name" value="Desmoplakin_SH3"/>
</dbReference>
<keyword evidence="6" id="KW-0597">Phosphoprotein</keyword>
<dbReference type="PANTHER" id="PTHR23169">
    <property type="entry name" value="ENVOPLAKIN"/>
    <property type="match status" value="1"/>
</dbReference>
<dbReference type="SUPFAM" id="SSF46966">
    <property type="entry name" value="Spectrin repeat"/>
    <property type="match status" value="2"/>
</dbReference>
<dbReference type="GeneID" id="114794528"/>
<feature type="coiled-coil region" evidence="11">
    <location>
        <begin position="547"/>
        <end position="601"/>
    </location>
</feature>
<dbReference type="GO" id="GO:0045296">
    <property type="term" value="F:cadherin binding"/>
    <property type="evidence" value="ECO:0007669"/>
    <property type="project" value="TreeGrafter"/>
</dbReference>
<dbReference type="InterPro" id="IPR035915">
    <property type="entry name" value="Plakin_repeat_sf"/>
</dbReference>
<evidence type="ECO:0000256" key="3">
    <source>
        <dbReference type="ARBA" id="ARBA00009109"/>
    </source>
</evidence>
<dbReference type="GO" id="GO:0016020">
    <property type="term" value="C:membrane"/>
    <property type="evidence" value="ECO:0007669"/>
    <property type="project" value="TreeGrafter"/>
</dbReference>
<comment type="similarity">
    <text evidence="3">Belongs to the plakin or cytolinker family.</text>
</comment>
<dbReference type="GO" id="GO:0005198">
    <property type="term" value="F:structural molecule activity"/>
    <property type="evidence" value="ECO:0007669"/>
    <property type="project" value="TreeGrafter"/>
</dbReference>
<dbReference type="InterPro" id="IPR058847">
    <property type="entry name" value="Plectin_PPL"/>
</dbReference>
<dbReference type="Gene3D" id="2.30.30.40">
    <property type="entry name" value="SH3 Domains"/>
    <property type="match status" value="1"/>
</dbReference>
<gene>
    <name evidence="14" type="primary">evplb</name>
</gene>
<name>A0AAY4CFH5_9TELE</name>
<keyword evidence="4 10" id="KW-0728">SH3 domain</keyword>
<dbReference type="SMART" id="SM00250">
    <property type="entry name" value="PLEC"/>
    <property type="match status" value="7"/>
</dbReference>
<dbReference type="GO" id="GO:0030057">
    <property type="term" value="C:desmosome"/>
    <property type="evidence" value="ECO:0007669"/>
    <property type="project" value="UniProtKB-SubCell"/>
</dbReference>
<dbReference type="PANTHER" id="PTHR23169:SF7">
    <property type="entry name" value="ENVOPLAKIN"/>
    <property type="match status" value="1"/>
</dbReference>
<evidence type="ECO:0000256" key="12">
    <source>
        <dbReference type="SAM" id="MobiDB-lite"/>
    </source>
</evidence>
<evidence type="ECO:0000313" key="14">
    <source>
        <dbReference type="Ensembl" id="ENSDCDP00010031857.1"/>
    </source>
</evidence>
<evidence type="ECO:0000256" key="5">
    <source>
        <dbReference type="ARBA" id="ARBA00022490"/>
    </source>
</evidence>
<feature type="coiled-coil region" evidence="11">
    <location>
        <begin position="1257"/>
        <end position="1323"/>
    </location>
</feature>
<evidence type="ECO:0000256" key="2">
    <source>
        <dbReference type="ARBA" id="ARBA00004568"/>
    </source>
</evidence>
<keyword evidence="7" id="KW-0677">Repeat</keyword>
<sequence>MYRKKEYNPSKASLTQLNDMPSVIGRMQTNADQVESNILRAEELLALEGQSKKKGLTLRHQKEIATNLAEAEGLLKDLFMDVDKAKRLQHPQTQEIENDVSNLHDRWFKDCGDYRDIYEQTYDVQLLPRIDWAQIVREKQNKVNTGAYGPSLSDVEKQVAAHNILHKEIEAYKSQLDSSSSASTEDFLVLKRQYSNLLESSLARRRNLASLYDYLQACSKELVYLNEQQERISSRDWSDHITDASGVLMEYERFRNNGLLSHESEVTRLQEEANSLLETKHPATSTIKVHNEAVQDEWQAFLKLCMCQEKHLENAQAYKRYQLDMETLSESLNRISTSTDPDILRNKTNPEIQLLLEGEERAIERNEQRLADLKVLSKTISPLPIRRIYPTRPATVVALCDWTTDQHSVRRGDRFTLKSNRDQENWEVRTSMGETKELPSVILTVAPPDTSSIEKVESLERQLADIKARRATLLASKRTSTVEVIRVVRTENVSSAPSDPRASDLTDRLDKLIADLLRTEKDMLNRLRAPLDRRDPTLDLSSRIKEHERAVLTLKGLEAEKAAIQREMQPLLQKKTLNATANTLSDKLRFASNKIDNLNTLSDLYSKKANASMSLERQIKKVDGKVSGFELQLAEDVVIPDDVNALQTRIQKLQNLRKDVDYAKDDKLKLDKDVEAVELLCNSLQKGFGEYCPDICHQEAEVKRLKNRYTNASNQVQERTSLAQEAANKQQDFQSTVKSLNAFLINMPNNTIHPEDNVVQINNKQNLQMRVVEDIRRKGDDLGRTVTLSSELQRILNEYETTSEKYRGTLHNVEVLNMDKLHASSLAASIQKKEKNIQNLYSEVSAENTHLLNQMDLAKNLNRNEVTYVVERQQVQMQMQQQSTEEVEGLKRDLSEEMSRRIRVESDLDTYRQRMLSLRSRRGVERLEEKEIVQYYRDPKLERDLEILSKSINDETISRSSIHTDIEIISKKVAGLEKEIISIEPKLVTKVFTEFERDPQLDKEATMIREEMRRLREEIKLVESRSVQIRTEITILEQKKPTIKERVVKKEVVRLEKDPVMLRSVQTFRSEISNEELHCKNLNDEIFHIRSQINTLERVIPTVQPKIILKEIKKVEQDPELLTEAKTLRASIEEEIREYQKIVTEIERLRMWFIKVEEQKPKIEVKESIIEIYRIDPETEMELIRLRKVLKESSWRRTELETEINSVNIQLNSVRSEKPKVEWKEVTQEVIREERSPEIVREIERLREQLYRLKTTYEVTLEKVHRLKKERDELKTEKSKVTVTTVTKEFIRYENDPLLEKEAQRLRNDVNEEIRLRRSIEETVFDLQNKYILLERQRPEERVVVQEVVRLQKDSRQILEHERLVKRVDEEVKLRRQLELELQQLRVSVQERETRMSQIDDRQKKILVETELRQIRTRIREIELNPPPLQEKIVIEEVLKVERDPQLEHVCSNLRVEKENELNLITRLERDIRNLKARLEILQKEKSMEKVVYKEVIRVEKDQAVEAERARLREQLSQQRSARRSQEDEIQHVTTKVTRLQTTRTTTSKEETSLTLTRETLLREKNKLMEELRTLETEKSRITVTFQQETKIQSEKVQVQRQKSVRMESDVHRLEKEIMDEKEIIRLRELAIIELQNKLKTEEQTETHTRETNVSTKITILDPETGKDMSPYDAYMEGLIDRNQYLHLQELECNWEELTTTGPGGESSVLRDRKSGKQYSVSTALKEGRLTQFDLQRYKEGKMSISEFALLVAGEKKVSPLNVSRTTFTSPVKSSSTTALSSRPYTNGTTATTTIVTSSGGEELFPISGLLDVTTNSRMSVRSGQTRKLIDPETAQKLLEAQAATGGIVDLNRKDRYSVHKAAQYGLIDTSQLHQLLNAQKAFTGVEDPVSKKRLSVHQAAQKGWIPQDSAQRFMEAQYLTGGMVDPNRPGRISISDSISTDILDQASAKKLQDDSSHVKQLQDPIKKELITYKEAMARCKKDQSTGLLLLPTASSGSVDAPSFSSYTYASHSKV</sequence>
<feature type="coiled-coil region" evidence="11">
    <location>
        <begin position="1351"/>
        <end position="1395"/>
    </location>
</feature>
<feature type="coiled-coil region" evidence="11">
    <location>
        <begin position="1122"/>
        <end position="1149"/>
    </location>
</feature>
<protein>
    <recommendedName>
        <fullName evidence="13">SH3 domain-containing protein</fullName>
    </recommendedName>
</protein>
<dbReference type="InterPro" id="IPR001452">
    <property type="entry name" value="SH3_domain"/>
</dbReference>
<dbReference type="SMART" id="SM00150">
    <property type="entry name" value="SPEC"/>
    <property type="match status" value="2"/>
</dbReference>
<feature type="domain" description="SH3" evidence="13">
    <location>
        <begin position="391"/>
        <end position="448"/>
    </location>
</feature>
<evidence type="ECO:0000256" key="1">
    <source>
        <dbReference type="ARBA" id="ARBA00004496"/>
    </source>
</evidence>
<dbReference type="CDD" id="cd00176">
    <property type="entry name" value="SPEC"/>
    <property type="match status" value="1"/>
</dbReference>
<comment type="subcellular location">
    <subcellularLocation>
        <location evidence="2">Cell junction</location>
        <location evidence="2">Desmosome</location>
    </subcellularLocation>
    <subcellularLocation>
        <location evidence="1">Cytoplasm</location>
    </subcellularLocation>
</comment>
<dbReference type="SUPFAM" id="SSF75399">
    <property type="entry name" value="Plakin repeat"/>
    <property type="match status" value="2"/>
</dbReference>
<dbReference type="InterPro" id="IPR001101">
    <property type="entry name" value="Plectin_repeat"/>
</dbReference>
<evidence type="ECO:0000259" key="13">
    <source>
        <dbReference type="PROSITE" id="PS50002"/>
    </source>
</evidence>
<evidence type="ECO:0000256" key="9">
    <source>
        <dbReference type="ARBA" id="ARBA00023054"/>
    </source>
</evidence>
<dbReference type="InterPro" id="IPR018159">
    <property type="entry name" value="Spectrin/alpha-actinin"/>
</dbReference>
<dbReference type="Gene3D" id="3.30.160.780">
    <property type="match status" value="1"/>
</dbReference>
<dbReference type="GO" id="GO:0045104">
    <property type="term" value="P:intermediate filament cytoskeleton organization"/>
    <property type="evidence" value="ECO:0007669"/>
    <property type="project" value="InterPro"/>
</dbReference>
<keyword evidence="5" id="KW-0963">Cytoplasm</keyword>
<dbReference type="FunFam" id="3.30.160.780:FF:000001">
    <property type="entry name" value="Plectin a"/>
    <property type="match status" value="1"/>
</dbReference>
<keyword evidence="15" id="KW-1185">Reference proteome</keyword>
<evidence type="ECO:0000313" key="15">
    <source>
        <dbReference type="Proteomes" id="UP000694580"/>
    </source>
</evidence>
<dbReference type="GO" id="GO:0005882">
    <property type="term" value="C:intermediate filament"/>
    <property type="evidence" value="ECO:0007669"/>
    <property type="project" value="TreeGrafter"/>
</dbReference>
<evidence type="ECO:0000256" key="6">
    <source>
        <dbReference type="ARBA" id="ARBA00022553"/>
    </source>
</evidence>
<dbReference type="FunFam" id="3.90.1290.10:FF:000002">
    <property type="entry name" value="Plectin a"/>
    <property type="match status" value="1"/>
</dbReference>
<keyword evidence="8" id="KW-0965">Cell junction</keyword>
<evidence type="ECO:0000256" key="4">
    <source>
        <dbReference type="ARBA" id="ARBA00022443"/>
    </source>
</evidence>
<dbReference type="Pfam" id="PF17902">
    <property type="entry name" value="SH3_10"/>
    <property type="match status" value="1"/>
</dbReference>
<feature type="coiled-coil region" evidence="11">
    <location>
        <begin position="1005"/>
        <end position="1032"/>
    </location>
</feature>
<dbReference type="Pfam" id="PF23160">
    <property type="entry name" value="Spectrin_1st_PEPL"/>
    <property type="match status" value="1"/>
</dbReference>
<feature type="coiled-coil region" evidence="11">
    <location>
        <begin position="1558"/>
        <end position="1617"/>
    </location>
</feature>
<organism evidence="14 15">
    <name type="scientific">Denticeps clupeoides</name>
    <name type="common">denticle herring</name>
    <dbReference type="NCBI Taxonomy" id="299321"/>
    <lineage>
        <taxon>Eukaryota</taxon>
        <taxon>Metazoa</taxon>
        <taxon>Chordata</taxon>
        <taxon>Craniata</taxon>
        <taxon>Vertebrata</taxon>
        <taxon>Euteleostomi</taxon>
        <taxon>Actinopterygii</taxon>
        <taxon>Neopterygii</taxon>
        <taxon>Teleostei</taxon>
        <taxon>Clupei</taxon>
        <taxon>Clupeiformes</taxon>
        <taxon>Denticipitoidei</taxon>
        <taxon>Denticipitidae</taxon>
        <taxon>Denticeps</taxon>
    </lineage>
</organism>
<dbReference type="InterPro" id="IPR043197">
    <property type="entry name" value="Plakin"/>
</dbReference>
<dbReference type="GeneTree" id="ENSGT00940000153578"/>